<name>A0A834WPY2_9FABA</name>
<evidence type="ECO:0000313" key="3">
    <source>
        <dbReference type="EMBL" id="KAF7830302.1"/>
    </source>
</evidence>
<dbReference type="GO" id="GO:0006355">
    <property type="term" value="P:regulation of DNA-templated transcription"/>
    <property type="evidence" value="ECO:0007669"/>
    <property type="project" value="InterPro"/>
</dbReference>
<reference evidence="3" key="1">
    <citation type="submission" date="2020-09" db="EMBL/GenBank/DDBJ databases">
        <title>Genome-Enabled Discovery of Anthraquinone Biosynthesis in Senna tora.</title>
        <authorList>
            <person name="Kang S.-H."/>
            <person name="Pandey R.P."/>
            <person name="Lee C.-M."/>
            <person name="Sim J.-S."/>
            <person name="Jeong J.-T."/>
            <person name="Choi B.-S."/>
            <person name="Jung M."/>
            <person name="Ginzburg D."/>
            <person name="Zhao K."/>
            <person name="Won S.Y."/>
            <person name="Oh T.-J."/>
            <person name="Yu Y."/>
            <person name="Kim N.-H."/>
            <person name="Lee O.R."/>
            <person name="Lee T.-H."/>
            <person name="Bashyal P."/>
            <person name="Kim T.-S."/>
            <person name="Lee W.-H."/>
            <person name="Kawkins C."/>
            <person name="Kim C.-K."/>
            <person name="Kim J.S."/>
            <person name="Ahn B.O."/>
            <person name="Rhee S.Y."/>
            <person name="Sohng J.K."/>
        </authorList>
    </citation>
    <scope>NUCLEOTIDE SEQUENCE</scope>
    <source>
        <tissue evidence="3">Leaf</tissue>
    </source>
</reference>
<dbReference type="PANTHER" id="PTHR44083">
    <property type="entry name" value="TOPLESS-RELATED PROTEIN 1-RELATED"/>
    <property type="match status" value="1"/>
</dbReference>
<organism evidence="3 4">
    <name type="scientific">Senna tora</name>
    <dbReference type="NCBI Taxonomy" id="362788"/>
    <lineage>
        <taxon>Eukaryota</taxon>
        <taxon>Viridiplantae</taxon>
        <taxon>Streptophyta</taxon>
        <taxon>Embryophyta</taxon>
        <taxon>Tracheophyta</taxon>
        <taxon>Spermatophyta</taxon>
        <taxon>Magnoliopsida</taxon>
        <taxon>eudicotyledons</taxon>
        <taxon>Gunneridae</taxon>
        <taxon>Pentapetalae</taxon>
        <taxon>rosids</taxon>
        <taxon>fabids</taxon>
        <taxon>Fabales</taxon>
        <taxon>Fabaceae</taxon>
        <taxon>Caesalpinioideae</taxon>
        <taxon>Cassia clade</taxon>
        <taxon>Senna</taxon>
    </lineage>
</organism>
<dbReference type="PROSITE" id="PS50082">
    <property type="entry name" value="WD_REPEATS_2"/>
    <property type="match status" value="1"/>
</dbReference>
<dbReference type="AlphaFoldDB" id="A0A834WPY2"/>
<keyword evidence="1" id="KW-0853">WD repeat</keyword>
<dbReference type="InterPro" id="IPR036322">
    <property type="entry name" value="WD40_repeat_dom_sf"/>
</dbReference>
<keyword evidence="4" id="KW-1185">Reference proteome</keyword>
<dbReference type="InterPro" id="IPR006594">
    <property type="entry name" value="LisH"/>
</dbReference>
<protein>
    <submittedName>
        <fullName evidence="3">Topless-related protein 4</fullName>
    </submittedName>
</protein>
<dbReference type="InterPro" id="IPR027728">
    <property type="entry name" value="Topless_fam"/>
</dbReference>
<evidence type="ECO:0000256" key="1">
    <source>
        <dbReference type="PROSITE-ProRule" id="PRU00221"/>
    </source>
</evidence>
<dbReference type="InterPro" id="IPR054080">
    <property type="entry name" value="TPR1-like_2nd"/>
</dbReference>
<dbReference type="EMBL" id="JAAIUW010000005">
    <property type="protein sequence ID" value="KAF7830302.1"/>
    <property type="molecule type" value="Genomic_DNA"/>
</dbReference>
<feature type="domain" description="TPR1-like CTLH-containing" evidence="2">
    <location>
        <begin position="50"/>
        <end position="116"/>
    </location>
</feature>
<gene>
    <name evidence="3" type="ORF">G2W53_012635</name>
</gene>
<feature type="repeat" description="WD" evidence="1">
    <location>
        <begin position="486"/>
        <end position="510"/>
    </location>
</feature>
<dbReference type="Proteomes" id="UP000634136">
    <property type="component" value="Unassembled WGS sequence"/>
</dbReference>
<dbReference type="SMART" id="SM00320">
    <property type="entry name" value="WD40"/>
    <property type="match status" value="3"/>
</dbReference>
<dbReference type="Pfam" id="PF00400">
    <property type="entry name" value="WD40"/>
    <property type="match status" value="1"/>
</dbReference>
<evidence type="ECO:0000259" key="2">
    <source>
        <dbReference type="Pfam" id="PF21889"/>
    </source>
</evidence>
<dbReference type="PANTHER" id="PTHR44083:SF17">
    <property type="entry name" value="TRANSDUCIN FAMILY PROTEIN _ WD-40 REPEAT FAMILY PROTEIN"/>
    <property type="match status" value="1"/>
</dbReference>
<evidence type="ECO:0000313" key="4">
    <source>
        <dbReference type="Proteomes" id="UP000634136"/>
    </source>
</evidence>
<dbReference type="SUPFAM" id="SSF50978">
    <property type="entry name" value="WD40 repeat-like"/>
    <property type="match status" value="1"/>
</dbReference>
<dbReference type="Gene3D" id="2.130.10.10">
    <property type="entry name" value="YVTN repeat-like/Quinoprotein amine dehydrogenase"/>
    <property type="match status" value="1"/>
</dbReference>
<dbReference type="PROSITE" id="PS50896">
    <property type="entry name" value="LISH"/>
    <property type="match status" value="1"/>
</dbReference>
<dbReference type="OrthoDB" id="1850764at2759"/>
<comment type="caution">
    <text evidence="3">The sequence shown here is derived from an EMBL/GenBank/DDBJ whole genome shotgun (WGS) entry which is preliminary data.</text>
</comment>
<dbReference type="InterPro" id="IPR001680">
    <property type="entry name" value="WD40_rpt"/>
</dbReference>
<dbReference type="InterPro" id="IPR015943">
    <property type="entry name" value="WD40/YVTN_repeat-like_dom_sf"/>
</dbReference>
<sequence length="673" mass="75858">MDIEESNHAKVEVDSDTYWQLIILILQFLEEEKFVESLHLLEQESKVYFNLEYFGEIIIKGEWEKAQNYFSAFTRTDDGLLSRNIFLKMQKQKCYEAMLRNDCSEAATILQKDLIINEEWDEAEKYLSAYTELDDQYQLQQIFKMQNGRHHEDFDGKSDYVSNFTTASSLRAGLLHGLNQLISKYPILQDKLKFLCMDKSRLLAIIKQTMDWWVPHCTKARENPDNRTFSLDNIPTVPYLCYDPSVLISSSSLEIGESFIPWTCGCRTPTCKLKFVPKIIEKFGLQVMENCTSQKATEMGSNSPTEQNCGVSIKSSTEITEINDASQCHILVLPDDSSVARIARLSYTKSGDFMLALAQNAMHKLWVLGDDKCSSGKAITDIQPCLHQPSNGLVMTNDVGENPENTIHCFALKDHNHLLSASGGRISIYNLQTFETENTFAVPPPVATYFIFLPQDIFVIGLDDSTILIYCSKKIKAKLQGHQKTTCLAFSHNLNVLVSSGADAQLSVWDAAGWEKLANKTLHSSHTGQVPDPPVVNYIEFHKDQIHLLTVNERQIDIYEAPMLNHCMQSVPLESDLPITHATYSCDGQSIFISFKNGCVKIVSSKTLEVRCRINLTAYAQPNPSLEVYPTVVAAHPFKPNQIALGLTDGRVIVLEPLASEEKWIKDGLISCS</sequence>
<proteinExistence type="predicted"/>
<accession>A0A834WPY2</accession>
<dbReference type="Pfam" id="PF21889">
    <property type="entry name" value="TPR1-like_2nd"/>
    <property type="match status" value="1"/>
</dbReference>